<feature type="non-terminal residue" evidence="6">
    <location>
        <position position="1"/>
    </location>
</feature>
<evidence type="ECO:0000256" key="4">
    <source>
        <dbReference type="ARBA" id="ARBA00022454"/>
    </source>
</evidence>
<dbReference type="GO" id="GO:0005694">
    <property type="term" value="C:chromosome"/>
    <property type="evidence" value="ECO:0007669"/>
    <property type="project" value="UniProtKB-SubCell"/>
</dbReference>
<accession>A0A2G9TL10</accession>
<dbReference type="InterPro" id="IPR019361">
    <property type="entry name" value="HPF1"/>
</dbReference>
<comment type="similarity">
    <text evidence="3">Belongs to the HPF1 family.</text>
</comment>
<protein>
    <submittedName>
        <fullName evidence="6">Uncharacterized protein</fullName>
    </submittedName>
</protein>
<evidence type="ECO:0000256" key="2">
    <source>
        <dbReference type="ARBA" id="ARBA00004286"/>
    </source>
</evidence>
<name>A0A2G9TL10_TELCI</name>
<proteinExistence type="inferred from homology"/>
<dbReference type="GO" id="GO:0005634">
    <property type="term" value="C:nucleus"/>
    <property type="evidence" value="ECO:0007669"/>
    <property type="project" value="UniProtKB-SubCell"/>
</dbReference>
<organism evidence="6 7">
    <name type="scientific">Teladorsagia circumcincta</name>
    <name type="common">Brown stomach worm</name>
    <name type="synonym">Ostertagia circumcincta</name>
    <dbReference type="NCBI Taxonomy" id="45464"/>
    <lineage>
        <taxon>Eukaryota</taxon>
        <taxon>Metazoa</taxon>
        <taxon>Ecdysozoa</taxon>
        <taxon>Nematoda</taxon>
        <taxon>Chromadorea</taxon>
        <taxon>Rhabditida</taxon>
        <taxon>Rhabditina</taxon>
        <taxon>Rhabditomorpha</taxon>
        <taxon>Strongyloidea</taxon>
        <taxon>Trichostrongylidae</taxon>
        <taxon>Teladorsagia</taxon>
    </lineage>
</organism>
<evidence type="ECO:0000313" key="6">
    <source>
        <dbReference type="EMBL" id="PIO58684.1"/>
    </source>
</evidence>
<sequence>LKFSVFRDIPNSDECLIVYAPNDDRFPKIEVVGNRMEHAFVHLAGKTKGVAESYLPKSTDVGTIKQQMKTVCNQRNKKKLGKAPSGAGLWVKVVNDVGYRPISEDAGKIRKTLDLLCSADLDESLRGSKMQWLMELVTFAQVD</sequence>
<dbReference type="AlphaFoldDB" id="A0A2G9TL10"/>
<gene>
    <name evidence="6" type="ORF">TELCIR_19876</name>
</gene>
<dbReference type="EMBL" id="KZ360293">
    <property type="protein sequence ID" value="PIO58684.1"/>
    <property type="molecule type" value="Genomic_DNA"/>
</dbReference>
<comment type="subcellular location">
    <subcellularLocation>
        <location evidence="2">Chromosome</location>
    </subcellularLocation>
    <subcellularLocation>
        <location evidence="1">Nucleus</location>
    </subcellularLocation>
</comment>
<dbReference type="GO" id="GO:0042393">
    <property type="term" value="F:histone binding"/>
    <property type="evidence" value="ECO:0007669"/>
    <property type="project" value="InterPro"/>
</dbReference>
<dbReference type="GO" id="GO:0006974">
    <property type="term" value="P:DNA damage response"/>
    <property type="evidence" value="ECO:0007669"/>
    <property type="project" value="InterPro"/>
</dbReference>
<keyword evidence="4" id="KW-0158">Chromosome</keyword>
<dbReference type="PANTHER" id="PTHR13386:SF1">
    <property type="entry name" value="HISTONE PARYLATION FACTOR 1"/>
    <property type="match status" value="1"/>
</dbReference>
<reference evidence="6 7" key="1">
    <citation type="submission" date="2015-09" db="EMBL/GenBank/DDBJ databases">
        <title>Draft genome of the parasitic nematode Teladorsagia circumcincta isolate WARC Sus (inbred).</title>
        <authorList>
            <person name="Mitreva M."/>
        </authorList>
    </citation>
    <scope>NUCLEOTIDE SEQUENCE [LARGE SCALE GENOMIC DNA]</scope>
    <source>
        <strain evidence="6 7">S</strain>
    </source>
</reference>
<evidence type="ECO:0000256" key="1">
    <source>
        <dbReference type="ARBA" id="ARBA00004123"/>
    </source>
</evidence>
<keyword evidence="5" id="KW-0539">Nucleus</keyword>
<evidence type="ECO:0000256" key="5">
    <source>
        <dbReference type="ARBA" id="ARBA00023242"/>
    </source>
</evidence>
<dbReference type="PANTHER" id="PTHR13386">
    <property type="entry name" value="HISTONE PARYLATION FACTOR 1"/>
    <property type="match status" value="1"/>
</dbReference>
<dbReference type="GO" id="GO:0072572">
    <property type="term" value="F:poly-ADP-D-ribose binding"/>
    <property type="evidence" value="ECO:0007669"/>
    <property type="project" value="TreeGrafter"/>
</dbReference>
<evidence type="ECO:0000313" key="7">
    <source>
        <dbReference type="Proteomes" id="UP000230423"/>
    </source>
</evidence>
<dbReference type="Pfam" id="PF10228">
    <property type="entry name" value="HPF1"/>
    <property type="match status" value="1"/>
</dbReference>
<keyword evidence="7" id="KW-1185">Reference proteome</keyword>
<dbReference type="OrthoDB" id="416496at2759"/>
<dbReference type="Proteomes" id="UP000230423">
    <property type="component" value="Unassembled WGS sequence"/>
</dbReference>
<evidence type="ECO:0000256" key="3">
    <source>
        <dbReference type="ARBA" id="ARBA00010803"/>
    </source>
</evidence>